<reference evidence="2 3" key="1">
    <citation type="submission" date="2024-02" db="EMBL/GenBank/DDBJ databases">
        <authorList>
            <person name="Chen Y."/>
            <person name="Shah S."/>
            <person name="Dougan E. K."/>
            <person name="Thang M."/>
            <person name="Chan C."/>
        </authorList>
    </citation>
    <scope>NUCLEOTIDE SEQUENCE [LARGE SCALE GENOMIC DNA]</scope>
</reference>
<gene>
    <name evidence="2" type="ORF">CCMP2556_LOCUS42164</name>
</gene>
<protein>
    <recommendedName>
        <fullName evidence="4">FACT complex subunit SSRP1</fullName>
    </recommendedName>
</protein>
<evidence type="ECO:0000313" key="2">
    <source>
        <dbReference type="EMBL" id="CAK9087154.1"/>
    </source>
</evidence>
<organism evidence="2 3">
    <name type="scientific">Durusdinium trenchii</name>
    <dbReference type="NCBI Taxonomy" id="1381693"/>
    <lineage>
        <taxon>Eukaryota</taxon>
        <taxon>Sar</taxon>
        <taxon>Alveolata</taxon>
        <taxon>Dinophyceae</taxon>
        <taxon>Suessiales</taxon>
        <taxon>Symbiodiniaceae</taxon>
        <taxon>Durusdinium</taxon>
    </lineage>
</organism>
<evidence type="ECO:0008006" key="4">
    <source>
        <dbReference type="Google" id="ProtNLM"/>
    </source>
</evidence>
<feature type="compositionally biased region" description="Basic and acidic residues" evidence="1">
    <location>
        <begin position="496"/>
        <end position="513"/>
    </location>
</feature>
<name>A0ABP0QGS1_9DINO</name>
<evidence type="ECO:0000313" key="3">
    <source>
        <dbReference type="Proteomes" id="UP001642484"/>
    </source>
</evidence>
<comment type="caution">
    <text evidence="2">The sequence shown here is derived from an EMBL/GenBank/DDBJ whole genome shotgun (WGS) entry which is preliminary data.</text>
</comment>
<accession>A0ABP0QGS1</accession>
<evidence type="ECO:0000256" key="1">
    <source>
        <dbReference type="SAM" id="MobiDB-lite"/>
    </source>
</evidence>
<keyword evidence="3" id="KW-1185">Reference proteome</keyword>
<sequence>MSGGAAAATSKGIMGFFANREACLVDFGGSAESVIDIHVLCHEARGMDLSPGEQIFVSLRDATRSDPEKLTMPGTSWQLRAVKQEAILQLRAWAAPNEEVARNGGDRRALGELRLPMAHLRALGLKMLYQTWITLDPPEAANPGFSPADLEQNMSDGCRQLFQPKVCLSLCKAEDVEGGKITLSLDVSNDLKAECWSALLRSQMQHFTMSTTLHQQGVKDCGYRGQPQGSARSVAAPGGWFGLGGRFLPADLTTLEGLNASYVTKEILLGVTIGFAQVPESVAFAFLAHVRPHVALHAAWVIGHEGARDQGELDGAGAQADQEGVEMIELKKGQSEAVERPWKRQRANEKGVAAGEREAQVVSDEKEEEEEEHYGVDDELQEPANELQEPAHEPEAAEEVEEPADGVKEKADEYEEVEEREQDAEMERALNTKRVKAKPPWEKAPWEHYPDSVKQVGKGKGGWARKKNASSSSRGDQQQEKGGKPWWSSQKAQQAKAREKGHGARPVGRRDAFGGEYTPTGYKYAGVARAIHASTSPLLVESSIAVESGGESGKSAVEDPLPRV</sequence>
<dbReference type="Proteomes" id="UP001642484">
    <property type="component" value="Unassembled WGS sequence"/>
</dbReference>
<feature type="compositionally biased region" description="Basic and acidic residues" evidence="1">
    <location>
        <begin position="439"/>
        <end position="451"/>
    </location>
</feature>
<dbReference type="EMBL" id="CAXAMN010024484">
    <property type="protein sequence ID" value="CAK9087154.1"/>
    <property type="molecule type" value="Genomic_DNA"/>
</dbReference>
<feature type="compositionally biased region" description="Basic and acidic residues" evidence="1">
    <location>
        <begin position="331"/>
        <end position="359"/>
    </location>
</feature>
<feature type="region of interest" description="Disordered" evidence="1">
    <location>
        <begin position="331"/>
        <end position="518"/>
    </location>
</feature>
<proteinExistence type="predicted"/>
<feature type="compositionally biased region" description="Acidic residues" evidence="1">
    <location>
        <begin position="412"/>
        <end position="422"/>
    </location>
</feature>
<feature type="compositionally biased region" description="Acidic residues" evidence="1">
    <location>
        <begin position="365"/>
        <end position="381"/>
    </location>
</feature>